<protein>
    <recommendedName>
        <fullName evidence="4">Miraculin-like</fullName>
    </recommendedName>
</protein>
<feature type="signal peptide" evidence="1">
    <location>
        <begin position="1"/>
        <end position="28"/>
    </location>
</feature>
<dbReference type="OMA" id="VYCPSVF"/>
<keyword evidence="1" id="KW-0732">Signal</keyword>
<dbReference type="Gramene" id="RZC53568">
    <property type="protein sequence ID" value="RZC53568"/>
    <property type="gene ID" value="C5167_012429"/>
</dbReference>
<sequence length="215" mass="23587">MRTTNISPLLAFAFISLAISVQLSAISAAPEAVRDIAGEPLQKGVNYYILPINVGGGLVLGLYLNGTECPRQVVQSQREVSNGLPLMLTSVDPKAKVILTETDLNIKYSGAASICPQYSKVWKLAAFDESVSRWFIETNGVAGNPGRQTIDNWFKIVKDNDVNKYNYKLVFCPTVCNVCKVMCKDVGVYRGADGVRRFALVNDGEEPISIFFRKA</sequence>
<dbReference type="PRINTS" id="PR00291">
    <property type="entry name" value="KUNITZINHBTR"/>
</dbReference>
<dbReference type="Pfam" id="PF00197">
    <property type="entry name" value="Kunitz_legume"/>
    <property type="match status" value="1"/>
</dbReference>
<proteinExistence type="predicted"/>
<organism evidence="2 3">
    <name type="scientific">Papaver somniferum</name>
    <name type="common">Opium poppy</name>
    <dbReference type="NCBI Taxonomy" id="3469"/>
    <lineage>
        <taxon>Eukaryota</taxon>
        <taxon>Viridiplantae</taxon>
        <taxon>Streptophyta</taxon>
        <taxon>Embryophyta</taxon>
        <taxon>Tracheophyta</taxon>
        <taxon>Spermatophyta</taxon>
        <taxon>Magnoliopsida</taxon>
        <taxon>Ranunculales</taxon>
        <taxon>Papaveraceae</taxon>
        <taxon>Papaveroideae</taxon>
        <taxon>Papaver</taxon>
    </lineage>
</organism>
<evidence type="ECO:0000256" key="1">
    <source>
        <dbReference type="SAM" id="SignalP"/>
    </source>
</evidence>
<dbReference type="OrthoDB" id="1872570at2759"/>
<dbReference type="PANTHER" id="PTHR33107">
    <property type="entry name" value="KUNITZ TRYPSIN INHIBITOR 2"/>
    <property type="match status" value="1"/>
</dbReference>
<dbReference type="Proteomes" id="UP000316621">
    <property type="component" value="Chromosome 3"/>
</dbReference>
<dbReference type="STRING" id="3469.A0A4Y7J1D3"/>
<evidence type="ECO:0008006" key="4">
    <source>
        <dbReference type="Google" id="ProtNLM"/>
    </source>
</evidence>
<dbReference type="InterPro" id="IPR002160">
    <property type="entry name" value="Prot_inh_Kunz-lg"/>
</dbReference>
<evidence type="ECO:0000313" key="2">
    <source>
        <dbReference type="EMBL" id="RZC53568.1"/>
    </source>
</evidence>
<dbReference type="Gene3D" id="2.80.10.50">
    <property type="match status" value="1"/>
</dbReference>
<evidence type="ECO:0000313" key="3">
    <source>
        <dbReference type="Proteomes" id="UP000316621"/>
    </source>
</evidence>
<name>A0A4Y7J1D3_PAPSO</name>
<dbReference type="SMART" id="SM00452">
    <property type="entry name" value="STI"/>
    <property type="match status" value="1"/>
</dbReference>
<dbReference type="SUPFAM" id="SSF50386">
    <property type="entry name" value="STI-like"/>
    <property type="match status" value="1"/>
</dbReference>
<reference evidence="2 3" key="1">
    <citation type="journal article" date="2018" name="Science">
        <title>The opium poppy genome and morphinan production.</title>
        <authorList>
            <person name="Guo L."/>
            <person name="Winzer T."/>
            <person name="Yang X."/>
            <person name="Li Y."/>
            <person name="Ning Z."/>
            <person name="He Z."/>
            <person name="Teodor R."/>
            <person name="Lu Y."/>
            <person name="Bowser T.A."/>
            <person name="Graham I.A."/>
            <person name="Ye K."/>
        </authorList>
    </citation>
    <scope>NUCLEOTIDE SEQUENCE [LARGE SCALE GENOMIC DNA]</scope>
    <source>
        <strain evidence="3">cv. HN1</strain>
        <tissue evidence="2">Leaves</tissue>
    </source>
</reference>
<gene>
    <name evidence="2" type="ORF">C5167_012429</name>
</gene>
<dbReference type="EMBL" id="CM010717">
    <property type="protein sequence ID" value="RZC53568.1"/>
    <property type="molecule type" value="Genomic_DNA"/>
</dbReference>
<dbReference type="GO" id="GO:0004866">
    <property type="term" value="F:endopeptidase inhibitor activity"/>
    <property type="evidence" value="ECO:0007669"/>
    <property type="project" value="InterPro"/>
</dbReference>
<dbReference type="InterPro" id="IPR011065">
    <property type="entry name" value="Kunitz_inhibitor_STI-like_sf"/>
</dbReference>
<keyword evidence="3" id="KW-1185">Reference proteome</keyword>
<dbReference type="AlphaFoldDB" id="A0A4Y7J1D3"/>
<dbReference type="CDD" id="cd23375">
    <property type="entry name" value="beta-trefoil_STI_VvMLP-like"/>
    <property type="match status" value="1"/>
</dbReference>
<accession>A0A4Y7J1D3</accession>
<feature type="chain" id="PRO_5021228733" description="Miraculin-like" evidence="1">
    <location>
        <begin position="29"/>
        <end position="215"/>
    </location>
</feature>
<dbReference type="PANTHER" id="PTHR33107:SF5">
    <property type="entry name" value="KUNITZ TRYPSIN INHIBITOR 5"/>
    <property type="match status" value="1"/>
</dbReference>